<dbReference type="EMBL" id="WIND01000016">
    <property type="protein sequence ID" value="MSU91192.1"/>
    <property type="molecule type" value="Genomic_DNA"/>
</dbReference>
<keyword evidence="1" id="KW-0472">Membrane</keyword>
<gene>
    <name evidence="2" type="ORF">GE300_16535</name>
</gene>
<keyword evidence="1" id="KW-0812">Transmembrane</keyword>
<keyword evidence="1" id="KW-1133">Transmembrane helix</keyword>
<dbReference type="Proteomes" id="UP000474957">
    <property type="component" value="Unassembled WGS sequence"/>
</dbReference>
<reference evidence="2 3" key="1">
    <citation type="submission" date="2019-10" db="EMBL/GenBank/DDBJ databases">
        <title>Cognatihalovulum marinum gen. nov. sp. nov., a new member of the family Rhodobacteraceae isolated from deep seawater of the Northwest Indian Ocean.</title>
        <authorList>
            <person name="Ruan C."/>
            <person name="Wang J."/>
            <person name="Zheng X."/>
            <person name="Song L."/>
            <person name="Zhu Y."/>
            <person name="Huang Y."/>
            <person name="Lu Z."/>
            <person name="Du W."/>
            <person name="Huang L."/>
            <person name="Dai X."/>
        </authorList>
    </citation>
    <scope>NUCLEOTIDE SEQUENCE [LARGE SCALE GENOMIC DNA]</scope>
    <source>
        <strain evidence="2 3">2CG4</strain>
    </source>
</reference>
<evidence type="ECO:0000313" key="2">
    <source>
        <dbReference type="EMBL" id="MSU91192.1"/>
    </source>
</evidence>
<accession>A0A6L5Z5A7</accession>
<name>A0A6L5Z5A7_9RHOB</name>
<dbReference type="Pfam" id="PF08570">
    <property type="entry name" value="DUF1761"/>
    <property type="match status" value="1"/>
</dbReference>
<feature type="transmembrane region" description="Helical" evidence="1">
    <location>
        <begin position="44"/>
        <end position="61"/>
    </location>
</feature>
<feature type="transmembrane region" description="Helical" evidence="1">
    <location>
        <begin position="73"/>
        <end position="93"/>
    </location>
</feature>
<dbReference type="InterPro" id="IPR013879">
    <property type="entry name" value="DUF1761"/>
</dbReference>
<evidence type="ECO:0000256" key="1">
    <source>
        <dbReference type="SAM" id="Phobius"/>
    </source>
</evidence>
<proteinExistence type="predicted"/>
<sequence>MGIVAVLLAAVASYAWGSVWYMSMAKPWMAANGLTAESIDRKNPAPYIISFAATVLVAGMMRHILVMAGIDSVGAALVTGLGLGAFIAAPWIVTNYAFAGRPRALMAIDATYAVVGCAIIGLVLGLF</sequence>
<dbReference type="AlphaFoldDB" id="A0A6L5Z5A7"/>
<organism evidence="2 3">
    <name type="scientific">Halovulum marinum</name>
    <dbReference type="NCBI Taxonomy" id="2662447"/>
    <lineage>
        <taxon>Bacteria</taxon>
        <taxon>Pseudomonadati</taxon>
        <taxon>Pseudomonadota</taxon>
        <taxon>Alphaproteobacteria</taxon>
        <taxon>Rhodobacterales</taxon>
        <taxon>Paracoccaceae</taxon>
        <taxon>Halovulum</taxon>
    </lineage>
</organism>
<evidence type="ECO:0000313" key="3">
    <source>
        <dbReference type="Proteomes" id="UP000474957"/>
    </source>
</evidence>
<protein>
    <submittedName>
        <fullName evidence="2">DUF1761 family protein</fullName>
    </submittedName>
</protein>
<comment type="caution">
    <text evidence="2">The sequence shown here is derived from an EMBL/GenBank/DDBJ whole genome shotgun (WGS) entry which is preliminary data.</text>
</comment>
<keyword evidence="3" id="KW-1185">Reference proteome</keyword>
<dbReference type="RefSeq" id="WP_154448088.1">
    <property type="nucleotide sequence ID" value="NZ_WIND01000016.1"/>
</dbReference>
<feature type="transmembrane region" description="Helical" evidence="1">
    <location>
        <begin position="105"/>
        <end position="126"/>
    </location>
</feature>